<keyword evidence="9" id="KW-0408">Iron</keyword>
<evidence type="ECO:0000313" key="13">
    <source>
        <dbReference type="EMBL" id="RPA86321.1"/>
    </source>
</evidence>
<reference evidence="13 14" key="1">
    <citation type="journal article" date="2018" name="Nat. Ecol. Evol.">
        <title>Pezizomycetes genomes reveal the molecular basis of ectomycorrhizal truffle lifestyle.</title>
        <authorList>
            <person name="Murat C."/>
            <person name="Payen T."/>
            <person name="Noel B."/>
            <person name="Kuo A."/>
            <person name="Morin E."/>
            <person name="Chen J."/>
            <person name="Kohler A."/>
            <person name="Krizsan K."/>
            <person name="Balestrini R."/>
            <person name="Da Silva C."/>
            <person name="Montanini B."/>
            <person name="Hainaut M."/>
            <person name="Levati E."/>
            <person name="Barry K.W."/>
            <person name="Belfiori B."/>
            <person name="Cichocki N."/>
            <person name="Clum A."/>
            <person name="Dockter R.B."/>
            <person name="Fauchery L."/>
            <person name="Guy J."/>
            <person name="Iotti M."/>
            <person name="Le Tacon F."/>
            <person name="Lindquist E.A."/>
            <person name="Lipzen A."/>
            <person name="Malagnac F."/>
            <person name="Mello A."/>
            <person name="Molinier V."/>
            <person name="Miyauchi S."/>
            <person name="Poulain J."/>
            <person name="Riccioni C."/>
            <person name="Rubini A."/>
            <person name="Sitrit Y."/>
            <person name="Splivallo R."/>
            <person name="Traeger S."/>
            <person name="Wang M."/>
            <person name="Zifcakova L."/>
            <person name="Wipf D."/>
            <person name="Zambonelli A."/>
            <person name="Paolocci F."/>
            <person name="Nowrousian M."/>
            <person name="Ottonello S."/>
            <person name="Baldrian P."/>
            <person name="Spatafora J.W."/>
            <person name="Henrissat B."/>
            <person name="Nagy L.G."/>
            <person name="Aury J.M."/>
            <person name="Wincker P."/>
            <person name="Grigoriev I.V."/>
            <person name="Bonfante P."/>
            <person name="Martin F.M."/>
        </authorList>
    </citation>
    <scope>NUCLEOTIDE SEQUENCE [LARGE SCALE GENOMIC DNA]</scope>
    <source>
        <strain evidence="13 14">RN42</strain>
    </source>
</reference>
<accession>A0A3N4IQ07</accession>
<dbReference type="InterPro" id="IPR018495">
    <property type="entry name" value="Succ_DH_cyt_bsu_CS"/>
</dbReference>
<dbReference type="PROSITE" id="PS01001">
    <property type="entry name" value="SDH_CYT_2"/>
    <property type="match status" value="1"/>
</dbReference>
<dbReference type="PANTHER" id="PTHR10978">
    <property type="entry name" value="SUCCINATE DEHYDROGENASE CYTOCHROME B560 SUBUNIT"/>
    <property type="match status" value="1"/>
</dbReference>
<name>A0A3N4IQ07_ASCIM</name>
<evidence type="ECO:0000256" key="3">
    <source>
        <dbReference type="ARBA" id="ARBA00022617"/>
    </source>
</evidence>
<keyword evidence="4 12" id="KW-0812">Transmembrane</keyword>
<protein>
    <submittedName>
        <fullName evidence="13">Cytochrome b560 subunit of succinate dehydrogenase</fullName>
    </submittedName>
</protein>
<dbReference type="InterPro" id="IPR000701">
    <property type="entry name" value="SuccDH_FuR_B_TM-su"/>
</dbReference>
<keyword evidence="14" id="KW-1185">Reference proteome</keyword>
<dbReference type="Gene3D" id="1.20.1300.10">
    <property type="entry name" value="Fumarate reductase/succinate dehydrogenase, transmembrane subunit"/>
    <property type="match status" value="1"/>
</dbReference>
<feature type="transmembrane region" description="Helical" evidence="12">
    <location>
        <begin position="112"/>
        <end position="138"/>
    </location>
</feature>
<keyword evidence="3" id="KW-0349">Heme</keyword>
<evidence type="ECO:0000256" key="10">
    <source>
        <dbReference type="ARBA" id="ARBA00023128"/>
    </source>
</evidence>
<evidence type="ECO:0000256" key="11">
    <source>
        <dbReference type="ARBA" id="ARBA00023136"/>
    </source>
</evidence>
<evidence type="ECO:0000313" key="14">
    <source>
        <dbReference type="Proteomes" id="UP000275078"/>
    </source>
</evidence>
<dbReference type="InterPro" id="IPR014314">
    <property type="entry name" value="Succ_DH_cytb556"/>
</dbReference>
<dbReference type="AlphaFoldDB" id="A0A3N4IQ07"/>
<keyword evidence="5" id="KW-0479">Metal-binding</keyword>
<dbReference type="Proteomes" id="UP000275078">
    <property type="component" value="Unassembled WGS sequence"/>
</dbReference>
<evidence type="ECO:0000256" key="12">
    <source>
        <dbReference type="SAM" id="Phobius"/>
    </source>
</evidence>
<evidence type="ECO:0000256" key="1">
    <source>
        <dbReference type="ARBA" id="ARBA00004448"/>
    </source>
</evidence>
<comment type="subcellular location">
    <subcellularLocation>
        <location evidence="1">Mitochondrion inner membrane</location>
        <topology evidence="1">Multi-pass membrane protein</topology>
    </subcellularLocation>
</comment>
<keyword evidence="8 12" id="KW-1133">Transmembrane helix</keyword>
<sequence length="181" mass="19333">MLSRSVVRAGLKGMISATPASAIFRPAVALQARSTSTNNTTATTHAQGDEILRAQRLKRPISPHLSIYQPQLTWYMSSFTRITGVALSGALYAYFAAYAASPLLGLHLESSAVAASFATLPFAGKFAIKLGAALPFAYHSWNGVRHLIWDMGKELSLKGVYRTGYAVLGLTVVTSVGLALM</sequence>
<evidence type="ECO:0000256" key="8">
    <source>
        <dbReference type="ARBA" id="ARBA00022989"/>
    </source>
</evidence>
<dbReference type="CDD" id="cd03499">
    <property type="entry name" value="SQR_TypeC_SdhC"/>
    <property type="match status" value="1"/>
</dbReference>
<dbReference type="NCBIfam" id="TIGR02970">
    <property type="entry name" value="succ_dehyd_cytB"/>
    <property type="match status" value="1"/>
</dbReference>
<dbReference type="GO" id="GO:0009055">
    <property type="term" value="F:electron transfer activity"/>
    <property type="evidence" value="ECO:0007669"/>
    <property type="project" value="InterPro"/>
</dbReference>
<evidence type="ECO:0000256" key="7">
    <source>
        <dbReference type="ARBA" id="ARBA00022946"/>
    </source>
</evidence>
<dbReference type="GO" id="GO:0006121">
    <property type="term" value="P:mitochondrial electron transport, succinate to ubiquinone"/>
    <property type="evidence" value="ECO:0007669"/>
    <property type="project" value="TreeGrafter"/>
</dbReference>
<evidence type="ECO:0000256" key="5">
    <source>
        <dbReference type="ARBA" id="ARBA00022723"/>
    </source>
</evidence>
<keyword evidence="6" id="KW-0999">Mitochondrion inner membrane</keyword>
<organism evidence="13 14">
    <name type="scientific">Ascobolus immersus RN42</name>
    <dbReference type="NCBI Taxonomy" id="1160509"/>
    <lineage>
        <taxon>Eukaryota</taxon>
        <taxon>Fungi</taxon>
        <taxon>Dikarya</taxon>
        <taxon>Ascomycota</taxon>
        <taxon>Pezizomycotina</taxon>
        <taxon>Pezizomycetes</taxon>
        <taxon>Pezizales</taxon>
        <taxon>Ascobolaceae</taxon>
        <taxon>Ascobolus</taxon>
    </lineage>
</organism>
<proteinExistence type="inferred from homology"/>
<dbReference type="GO" id="GO:0005743">
    <property type="term" value="C:mitochondrial inner membrane"/>
    <property type="evidence" value="ECO:0007669"/>
    <property type="project" value="UniProtKB-SubCell"/>
</dbReference>
<dbReference type="GO" id="GO:0006099">
    <property type="term" value="P:tricarboxylic acid cycle"/>
    <property type="evidence" value="ECO:0007669"/>
    <property type="project" value="InterPro"/>
</dbReference>
<evidence type="ECO:0000256" key="9">
    <source>
        <dbReference type="ARBA" id="ARBA00023004"/>
    </source>
</evidence>
<evidence type="ECO:0000256" key="6">
    <source>
        <dbReference type="ARBA" id="ARBA00022792"/>
    </source>
</evidence>
<dbReference type="STRING" id="1160509.A0A3N4IQ07"/>
<comment type="similarity">
    <text evidence="2">Belongs to the cytochrome b560 family.</text>
</comment>
<feature type="transmembrane region" description="Helical" evidence="12">
    <location>
        <begin position="79"/>
        <end position="100"/>
    </location>
</feature>
<feature type="transmembrane region" description="Helical" evidence="12">
    <location>
        <begin position="159"/>
        <end position="180"/>
    </location>
</feature>
<dbReference type="PANTHER" id="PTHR10978:SF5">
    <property type="entry name" value="SUCCINATE DEHYDROGENASE CYTOCHROME B560 SUBUNIT, MITOCHONDRIAL"/>
    <property type="match status" value="1"/>
</dbReference>
<keyword evidence="10" id="KW-0496">Mitochondrion</keyword>
<evidence type="ECO:0000256" key="4">
    <source>
        <dbReference type="ARBA" id="ARBA00022692"/>
    </source>
</evidence>
<dbReference type="EMBL" id="ML119650">
    <property type="protein sequence ID" value="RPA86321.1"/>
    <property type="molecule type" value="Genomic_DNA"/>
</dbReference>
<dbReference type="OrthoDB" id="588261at2759"/>
<keyword evidence="11 12" id="KW-0472">Membrane</keyword>
<dbReference type="FunFam" id="1.20.1300.10:FF:000008">
    <property type="entry name" value="Succinate dehydrogenase cytochrome b560 subunit"/>
    <property type="match status" value="1"/>
</dbReference>
<evidence type="ECO:0000256" key="2">
    <source>
        <dbReference type="ARBA" id="ARBA00007244"/>
    </source>
</evidence>
<keyword evidence="7" id="KW-0809">Transit peptide</keyword>
<dbReference type="GO" id="GO:0046872">
    <property type="term" value="F:metal ion binding"/>
    <property type="evidence" value="ECO:0007669"/>
    <property type="project" value="UniProtKB-KW"/>
</dbReference>
<dbReference type="InterPro" id="IPR034804">
    <property type="entry name" value="SQR/QFR_C/D"/>
</dbReference>
<dbReference type="Pfam" id="PF01127">
    <property type="entry name" value="Sdh_cyt"/>
    <property type="match status" value="1"/>
</dbReference>
<dbReference type="SUPFAM" id="SSF81343">
    <property type="entry name" value="Fumarate reductase respiratory complex transmembrane subunits"/>
    <property type="match status" value="1"/>
</dbReference>
<gene>
    <name evidence="13" type="ORF">BJ508DRAFT_411492</name>
</gene>